<comment type="caution">
    <text evidence="1">The sequence shown here is derived from an EMBL/GenBank/DDBJ whole genome shotgun (WGS) entry which is preliminary data.</text>
</comment>
<proteinExistence type="predicted"/>
<name>C6M3B0_NEISI</name>
<reference evidence="1" key="1">
    <citation type="submission" date="2009-07" db="EMBL/GenBank/DDBJ databases">
        <authorList>
            <person name="Weinstock G."/>
            <person name="Sodergren E."/>
            <person name="Clifton S."/>
            <person name="Fulton L."/>
            <person name="Fulton B."/>
            <person name="Courtney L."/>
            <person name="Fronick C."/>
            <person name="Harrison M."/>
            <person name="Strong C."/>
            <person name="Farmer C."/>
            <person name="Delahaunty K."/>
            <person name="Markovic C."/>
            <person name="Hall O."/>
            <person name="Minx P."/>
            <person name="Tomlinson C."/>
            <person name="Mitreva M."/>
            <person name="Nelson J."/>
            <person name="Hou S."/>
            <person name="Wollam A."/>
            <person name="Pepin K.H."/>
            <person name="Johnson M."/>
            <person name="Bhonagiri V."/>
            <person name="Nash W.E."/>
            <person name="Warren W."/>
            <person name="Chinwalla A."/>
            <person name="Mardis E.R."/>
            <person name="Wilson R.K."/>
        </authorList>
    </citation>
    <scope>NUCLEOTIDE SEQUENCE [LARGE SCALE GENOMIC DNA]</scope>
    <source>
        <strain evidence="1">ATCC 29256</strain>
    </source>
</reference>
<dbReference type="EMBL" id="ACKO02000004">
    <property type="protein sequence ID" value="EET45374.1"/>
    <property type="molecule type" value="Genomic_DNA"/>
</dbReference>
<sequence>MTIFAKYPLADNLLINFKRKQLWQPIILVIQIPTGQAEQVTLQEVVVVIILQKVNNTPY</sequence>
<dbReference type="AlphaFoldDB" id="C6M3B0"/>
<keyword evidence="2" id="KW-1185">Reference proteome</keyword>
<dbReference type="Proteomes" id="UP000005365">
    <property type="component" value="Unassembled WGS sequence"/>
</dbReference>
<evidence type="ECO:0000313" key="1">
    <source>
        <dbReference type="EMBL" id="EET45374.1"/>
    </source>
</evidence>
<gene>
    <name evidence="1" type="ORF">NEISICOT_01001</name>
</gene>
<evidence type="ECO:0000313" key="2">
    <source>
        <dbReference type="Proteomes" id="UP000005365"/>
    </source>
</evidence>
<accession>C6M3B0</accession>
<protein>
    <submittedName>
        <fullName evidence="1">Uncharacterized protein</fullName>
    </submittedName>
</protein>
<organism evidence="1 2">
    <name type="scientific">Neisseria sicca ATCC 29256</name>
    <dbReference type="NCBI Taxonomy" id="547045"/>
    <lineage>
        <taxon>Bacteria</taxon>
        <taxon>Pseudomonadati</taxon>
        <taxon>Pseudomonadota</taxon>
        <taxon>Betaproteobacteria</taxon>
        <taxon>Neisseriales</taxon>
        <taxon>Neisseriaceae</taxon>
        <taxon>Neisseria</taxon>
    </lineage>
</organism>